<accession>A0A137P3C0</accession>
<comment type="subcellular location">
    <subcellularLocation>
        <location evidence="1">Nucleus</location>
    </subcellularLocation>
</comment>
<dbReference type="SMART" id="SM00538">
    <property type="entry name" value="POP4"/>
    <property type="match status" value="1"/>
</dbReference>
<keyword evidence="9" id="KW-1185">Reference proteome</keyword>
<keyword evidence="6" id="KW-0255">Endonuclease</keyword>
<evidence type="ECO:0000256" key="3">
    <source>
        <dbReference type="ARBA" id="ARBA00022490"/>
    </source>
</evidence>
<dbReference type="GO" id="GO:0030677">
    <property type="term" value="C:ribonuclease P complex"/>
    <property type="evidence" value="ECO:0007669"/>
    <property type="project" value="InterPro"/>
</dbReference>
<dbReference type="Pfam" id="PF01868">
    <property type="entry name" value="RNase_P-MRP_p29"/>
    <property type="match status" value="1"/>
</dbReference>
<keyword evidence="4" id="KW-0819">tRNA processing</keyword>
<dbReference type="OMA" id="IPKSECV"/>
<dbReference type="AlphaFoldDB" id="A0A137P3C0"/>
<gene>
    <name evidence="8" type="ORF">CONCODRAFT_18250</name>
</gene>
<evidence type="ECO:0000256" key="2">
    <source>
        <dbReference type="ARBA" id="ARBA00006181"/>
    </source>
</evidence>
<dbReference type="GO" id="GO:0004519">
    <property type="term" value="F:endonuclease activity"/>
    <property type="evidence" value="ECO:0007669"/>
    <property type="project" value="UniProtKB-KW"/>
</dbReference>
<dbReference type="GO" id="GO:0033204">
    <property type="term" value="F:ribonuclease P RNA binding"/>
    <property type="evidence" value="ECO:0007669"/>
    <property type="project" value="InterPro"/>
</dbReference>
<evidence type="ECO:0000256" key="6">
    <source>
        <dbReference type="ARBA" id="ARBA00022759"/>
    </source>
</evidence>
<dbReference type="GO" id="GO:0001682">
    <property type="term" value="P:tRNA 5'-leader removal"/>
    <property type="evidence" value="ECO:0007669"/>
    <property type="project" value="InterPro"/>
</dbReference>
<sequence>MSDNSLSSKINDKFLKHESIKDDLKTPPVNQNFVNKYIGEVVKDQAVGDSIVSEKIQNKTLFLSQPPQHKKLSEISDIKLKRSQKRKNPITNRLKREFKCFQLDPKSLSYDALLSLNYLWIQYIRELKGNQNSQLFAEHLLKADLHGSILTVTKSKNHTLVNQSGIVLQEFKNIFKILTSNNRLLTISKSDSVFQIDFDGCTYELFGPQIVGRPADRSVKKFKEKPTIDL</sequence>
<organism evidence="8 9">
    <name type="scientific">Conidiobolus coronatus (strain ATCC 28846 / CBS 209.66 / NRRL 28638)</name>
    <name type="common">Delacroixia coronata</name>
    <dbReference type="NCBI Taxonomy" id="796925"/>
    <lineage>
        <taxon>Eukaryota</taxon>
        <taxon>Fungi</taxon>
        <taxon>Fungi incertae sedis</taxon>
        <taxon>Zoopagomycota</taxon>
        <taxon>Entomophthoromycotina</taxon>
        <taxon>Entomophthoromycetes</taxon>
        <taxon>Entomophthorales</taxon>
        <taxon>Ancylistaceae</taxon>
        <taxon>Conidiobolus</taxon>
    </lineage>
</organism>
<dbReference type="InterPro" id="IPR016848">
    <property type="entry name" value="RNase_P/MRP_Rpp29-subunit"/>
</dbReference>
<keyword evidence="7" id="KW-0378">Hydrolase</keyword>
<dbReference type="InterPro" id="IPR023538">
    <property type="entry name" value="RNP1"/>
</dbReference>
<dbReference type="STRING" id="796925.A0A137P3C0"/>
<dbReference type="GO" id="GO:0016787">
    <property type="term" value="F:hydrolase activity"/>
    <property type="evidence" value="ECO:0007669"/>
    <property type="project" value="UniProtKB-KW"/>
</dbReference>
<evidence type="ECO:0000256" key="7">
    <source>
        <dbReference type="ARBA" id="ARBA00022801"/>
    </source>
</evidence>
<dbReference type="EMBL" id="KQ964531">
    <property type="protein sequence ID" value="KXN69525.1"/>
    <property type="molecule type" value="Genomic_DNA"/>
</dbReference>
<dbReference type="GO" id="GO:0005634">
    <property type="term" value="C:nucleus"/>
    <property type="evidence" value="ECO:0007669"/>
    <property type="project" value="UniProtKB-SubCell"/>
</dbReference>
<dbReference type="HAMAP" id="MF_00754">
    <property type="entry name" value="RNase_P_1"/>
    <property type="match status" value="1"/>
</dbReference>
<dbReference type="InterPro" id="IPR036980">
    <property type="entry name" value="RNase_P/MRP_Rpp29_sf"/>
</dbReference>
<dbReference type="InterPro" id="IPR023534">
    <property type="entry name" value="Rof/RNase_P-like"/>
</dbReference>
<evidence type="ECO:0000256" key="1">
    <source>
        <dbReference type="ARBA" id="ARBA00004123"/>
    </source>
</evidence>
<evidence type="ECO:0000313" key="9">
    <source>
        <dbReference type="Proteomes" id="UP000070444"/>
    </source>
</evidence>
<evidence type="ECO:0000256" key="5">
    <source>
        <dbReference type="ARBA" id="ARBA00022722"/>
    </source>
</evidence>
<protein>
    <submittedName>
        <fullName evidence="8">RNase P subunit p29-like protein</fullName>
    </submittedName>
</protein>
<dbReference type="PANTHER" id="PTHR13348:SF0">
    <property type="entry name" value="RIBONUCLEASE P PROTEIN SUBUNIT P29"/>
    <property type="match status" value="1"/>
</dbReference>
<comment type="similarity">
    <text evidence="2">Belongs to the eukaryotic/archaeal RNase P protein component 1 family.</text>
</comment>
<evidence type="ECO:0000313" key="8">
    <source>
        <dbReference type="EMBL" id="KXN69525.1"/>
    </source>
</evidence>
<keyword evidence="3" id="KW-0963">Cytoplasm</keyword>
<dbReference type="SUPFAM" id="SSF101744">
    <property type="entry name" value="Rof/RNase P subunit-like"/>
    <property type="match status" value="1"/>
</dbReference>
<evidence type="ECO:0000256" key="4">
    <source>
        <dbReference type="ARBA" id="ARBA00022694"/>
    </source>
</evidence>
<dbReference type="PANTHER" id="PTHR13348">
    <property type="entry name" value="RIBONUCLEASE P SUBUNIT P29"/>
    <property type="match status" value="1"/>
</dbReference>
<reference evidence="8 9" key="1">
    <citation type="journal article" date="2015" name="Genome Biol. Evol.">
        <title>Phylogenomic analyses indicate that early fungi evolved digesting cell walls of algal ancestors of land plants.</title>
        <authorList>
            <person name="Chang Y."/>
            <person name="Wang S."/>
            <person name="Sekimoto S."/>
            <person name="Aerts A.L."/>
            <person name="Choi C."/>
            <person name="Clum A."/>
            <person name="LaButti K.M."/>
            <person name="Lindquist E.A."/>
            <person name="Yee Ngan C."/>
            <person name="Ohm R.A."/>
            <person name="Salamov A.A."/>
            <person name="Grigoriev I.V."/>
            <person name="Spatafora J.W."/>
            <person name="Berbee M.L."/>
        </authorList>
    </citation>
    <scope>NUCLEOTIDE SEQUENCE [LARGE SCALE GENOMIC DNA]</scope>
    <source>
        <strain evidence="8 9">NRRL 28638</strain>
    </source>
</reference>
<proteinExistence type="inferred from homology"/>
<dbReference type="InterPro" id="IPR002730">
    <property type="entry name" value="Rpp29/RNP1"/>
</dbReference>
<dbReference type="GO" id="GO:0006364">
    <property type="term" value="P:rRNA processing"/>
    <property type="evidence" value="ECO:0007669"/>
    <property type="project" value="TreeGrafter"/>
</dbReference>
<dbReference type="OrthoDB" id="124041at2759"/>
<dbReference type="GO" id="GO:0000172">
    <property type="term" value="C:ribonuclease MRP complex"/>
    <property type="evidence" value="ECO:0007669"/>
    <property type="project" value="InterPro"/>
</dbReference>
<name>A0A137P3C0_CONC2</name>
<dbReference type="Gene3D" id="2.30.30.210">
    <property type="entry name" value="Ribonuclease P/MRP, subunit p29"/>
    <property type="match status" value="1"/>
</dbReference>
<dbReference type="Proteomes" id="UP000070444">
    <property type="component" value="Unassembled WGS sequence"/>
</dbReference>
<keyword evidence="5" id="KW-0540">Nuclease</keyword>